<gene>
    <name evidence="1" type="ORF">DY000_02055294</name>
</gene>
<keyword evidence="2" id="KW-1185">Reference proteome</keyword>
<reference evidence="1 2" key="1">
    <citation type="journal article" date="2020" name="BMC Genomics">
        <title>Intraspecific diversification of the crop wild relative Brassica cretica Lam. using demographic model selection.</title>
        <authorList>
            <person name="Kioukis A."/>
            <person name="Michalopoulou V.A."/>
            <person name="Briers L."/>
            <person name="Pirintsos S."/>
            <person name="Studholme D.J."/>
            <person name="Pavlidis P."/>
            <person name="Sarris P.F."/>
        </authorList>
    </citation>
    <scope>NUCLEOTIDE SEQUENCE [LARGE SCALE GENOMIC DNA]</scope>
    <source>
        <strain evidence="2">cv. PFS-1207/04</strain>
    </source>
</reference>
<evidence type="ECO:0008006" key="3">
    <source>
        <dbReference type="Google" id="ProtNLM"/>
    </source>
</evidence>
<protein>
    <recommendedName>
        <fullName evidence="3">F-box associated domain-containing protein</fullName>
    </recommendedName>
</protein>
<comment type="caution">
    <text evidence="1">The sequence shown here is derived from an EMBL/GenBank/DDBJ whole genome shotgun (WGS) entry which is preliminary data.</text>
</comment>
<evidence type="ECO:0000313" key="2">
    <source>
        <dbReference type="Proteomes" id="UP000266723"/>
    </source>
</evidence>
<organism evidence="1 2">
    <name type="scientific">Brassica cretica</name>
    <name type="common">Mustard</name>
    <dbReference type="NCBI Taxonomy" id="69181"/>
    <lineage>
        <taxon>Eukaryota</taxon>
        <taxon>Viridiplantae</taxon>
        <taxon>Streptophyta</taxon>
        <taxon>Embryophyta</taxon>
        <taxon>Tracheophyta</taxon>
        <taxon>Spermatophyta</taxon>
        <taxon>Magnoliopsida</taxon>
        <taxon>eudicotyledons</taxon>
        <taxon>Gunneridae</taxon>
        <taxon>Pentapetalae</taxon>
        <taxon>rosids</taxon>
        <taxon>malvids</taxon>
        <taxon>Brassicales</taxon>
        <taxon>Brassicaceae</taxon>
        <taxon>Brassiceae</taxon>
        <taxon>Brassica</taxon>
    </lineage>
</organism>
<name>A0ABQ7A7G7_BRACR</name>
<sequence>MGGGIMVFDYQKQCITLLHNRDNWDERSDQNGGVWILVSKEGKFACLVDSCLHDDDDNRVSVVYKASNGPSYLPVAYVEGKHTPESFAEWIETGMSFENFTQDDPDPRELTYAYELIVGDLSTSTVFHISKPVASERVIHTRRVPFGVHTLSLSGLDNRTSLKDTRLRTLFEEHIGSYENGVASLEEFTQKVLGDRVETVPGDKMSSIFVEKKDYHGKKRYGFLKKKERYGTSSSTALVVKRVLEITEETAVPVLEGTFYELHRSRGRKFAFEIDA</sequence>
<evidence type="ECO:0000313" key="1">
    <source>
        <dbReference type="EMBL" id="KAF3493612.1"/>
    </source>
</evidence>
<dbReference type="Pfam" id="PF05742">
    <property type="entry name" value="TANGO2"/>
    <property type="match status" value="1"/>
</dbReference>
<dbReference type="PANTHER" id="PTHR17985">
    <property type="entry name" value="SER/THR-RICH PROTEIN T10 IN DGCR REGION"/>
    <property type="match status" value="1"/>
</dbReference>
<dbReference type="EMBL" id="QGKV02002055">
    <property type="protein sequence ID" value="KAF3493612.1"/>
    <property type="molecule type" value="Genomic_DNA"/>
</dbReference>
<accession>A0ABQ7A7G7</accession>
<dbReference type="Proteomes" id="UP000266723">
    <property type="component" value="Unassembled WGS sequence"/>
</dbReference>
<proteinExistence type="predicted"/>
<dbReference type="InterPro" id="IPR008551">
    <property type="entry name" value="TANGO2"/>
</dbReference>
<dbReference type="PANTHER" id="PTHR17985:SF8">
    <property type="entry name" value="TRANSPORT AND GOLGI ORGANIZATION PROTEIN 2 HOMOLOG"/>
    <property type="match status" value="1"/>
</dbReference>